<dbReference type="AlphaFoldDB" id="B6AFZ3"/>
<gene>
    <name evidence="2" type="ORF">CMU_000030</name>
</gene>
<evidence type="ECO:0000313" key="2">
    <source>
        <dbReference type="EMBL" id="EEA07134.1"/>
    </source>
</evidence>
<dbReference type="eggNOG" id="ENOG502QS4V">
    <property type="taxonomic scope" value="Eukaryota"/>
</dbReference>
<evidence type="ECO:0000313" key="3">
    <source>
        <dbReference type="Proteomes" id="UP000001460"/>
    </source>
</evidence>
<keyword evidence="1" id="KW-0175">Coiled coil</keyword>
<feature type="coiled-coil region" evidence="1">
    <location>
        <begin position="140"/>
        <end position="174"/>
    </location>
</feature>
<dbReference type="VEuPathDB" id="CryptoDB:CMU_000030"/>
<name>B6AFZ3_CRYMR</name>
<dbReference type="RefSeq" id="XP_002141483.1">
    <property type="nucleotide sequence ID" value="XM_002141447.1"/>
</dbReference>
<protein>
    <submittedName>
        <fullName evidence="2">Uncharacterized protein</fullName>
    </submittedName>
</protein>
<keyword evidence="3" id="KW-1185">Reference proteome</keyword>
<reference evidence="2" key="1">
    <citation type="submission" date="2008-06" db="EMBL/GenBank/DDBJ databases">
        <authorList>
            <person name="Lorenzi H."/>
            <person name="Inman J."/>
            <person name="Miller J."/>
            <person name="Schobel S."/>
            <person name="Amedeo P."/>
            <person name="Caler E.V."/>
            <person name="da Silva J."/>
        </authorList>
    </citation>
    <scope>NUCLEOTIDE SEQUENCE [LARGE SCALE GENOMIC DNA]</scope>
    <source>
        <strain evidence="2">RN66</strain>
    </source>
</reference>
<dbReference type="EMBL" id="DS989732">
    <property type="protein sequence ID" value="EEA07134.1"/>
    <property type="molecule type" value="Genomic_DNA"/>
</dbReference>
<organism evidence="2 3">
    <name type="scientific">Cryptosporidium muris (strain RN66)</name>
    <dbReference type="NCBI Taxonomy" id="441375"/>
    <lineage>
        <taxon>Eukaryota</taxon>
        <taxon>Sar</taxon>
        <taxon>Alveolata</taxon>
        <taxon>Apicomplexa</taxon>
        <taxon>Conoidasida</taxon>
        <taxon>Coccidia</taxon>
        <taxon>Eucoccidiorida</taxon>
        <taxon>Eimeriorina</taxon>
        <taxon>Cryptosporidiidae</taxon>
        <taxon>Cryptosporidium</taxon>
    </lineage>
</organism>
<accession>B6AFZ3</accession>
<dbReference type="GeneID" id="6996724"/>
<feature type="coiled-coil region" evidence="1">
    <location>
        <begin position="428"/>
        <end position="455"/>
    </location>
</feature>
<sequence length="683" mass="80023">MNETESLNNKKLLPHNSLGYTFIPMKEKNGNSNFESGTTLYTDSFKNNSKNPLDIPMSNTGSVQLNKSASIEYPLQSSISSSPMVLSSSSPENFLLKTTTNSNIPEDLRHQFELALKKARSYIEKEYIDRIRQVDTENAIKLQKELNKILQAEREALDKEKRVYEQRLREQLEEEMKVTIERATVEYKRKTDVSLAEMRKDMENQYKSRQKDIDEELCRRKLALEKEYKERIELIENQYEEKVQSRIEIEKAKYSSQQQSQYIDKEKEYLESKLTLSNLQEQLSLYKRQKDELESMSSATISSLQNYLKELKSNQDVYKDQISIMEKTIFALNKKENETLEMVEKVNNKMKTMIEFKEAKKIAYSALLKGRAIQMLDEFTKRYFKVKYLKYGFDTFRKLLSSDLHSCESNKKVSQDSSKLLYTLRKEQLMLLAENERLTELVDNLKKEHINELKKTQEAFMMYRRNLDQSTNKSQSVVEYELRMTFFAYIVSCKRKFIIAFAFRDLLVYTVQSTLKMNHKELSVKNNVINRMHEINNKETTIDIHIKGDILSILLHSIYNHIKLRLLSYSWRHMALRSKSPMLQAPPVVKTDYVNNTGPIDSLYMRDFINSMGNNSVINFAHQPSYYAKLPSVNNIQSRAVFVPLRRDNPISFGSYFQYSNQLSNDFCVVGKPLGSLTNQSLL</sequence>
<dbReference type="OrthoDB" id="341170at2759"/>
<proteinExistence type="predicted"/>
<evidence type="ECO:0000256" key="1">
    <source>
        <dbReference type="SAM" id="Coils"/>
    </source>
</evidence>
<dbReference type="Proteomes" id="UP000001460">
    <property type="component" value="Unassembled WGS sequence"/>
</dbReference>
<feature type="coiled-coil region" evidence="1">
    <location>
        <begin position="276"/>
        <end position="328"/>
    </location>
</feature>